<accession>A0A9Q9IS72</accession>
<proteinExistence type="inferred from homology"/>
<dbReference type="EMBL" id="CP073767">
    <property type="protein sequence ID" value="UWZ58837.1"/>
    <property type="molecule type" value="Genomic_DNA"/>
</dbReference>
<evidence type="ECO:0000256" key="2">
    <source>
        <dbReference type="ARBA" id="ARBA00005417"/>
    </source>
</evidence>
<gene>
    <name evidence="11" type="ORF">Daura_23305</name>
</gene>
<dbReference type="GO" id="GO:0016887">
    <property type="term" value="F:ATP hydrolysis activity"/>
    <property type="evidence" value="ECO:0007669"/>
    <property type="project" value="InterPro"/>
</dbReference>
<evidence type="ECO:0000256" key="8">
    <source>
        <dbReference type="ARBA" id="ARBA00023136"/>
    </source>
</evidence>
<dbReference type="PANTHER" id="PTHR42711">
    <property type="entry name" value="ABC TRANSPORTER ATP-BINDING PROTEIN"/>
    <property type="match status" value="1"/>
</dbReference>
<dbReference type="KEGG" id="daur:Daura_23305"/>
<keyword evidence="3" id="KW-0813">Transport</keyword>
<comment type="subcellular location">
    <subcellularLocation>
        <location evidence="1">Cell membrane</location>
        <topology evidence="1">Peripheral membrane protein</topology>
    </subcellularLocation>
</comment>
<evidence type="ECO:0000256" key="9">
    <source>
        <dbReference type="ARBA" id="ARBA00023251"/>
    </source>
</evidence>
<dbReference type="RefSeq" id="WP_033361595.1">
    <property type="nucleotide sequence ID" value="NZ_CP073767.1"/>
</dbReference>
<keyword evidence="8" id="KW-0472">Membrane</keyword>
<dbReference type="OrthoDB" id="9804819at2"/>
<dbReference type="SUPFAM" id="SSF52540">
    <property type="entry name" value="P-loop containing nucleoside triphosphate hydrolases"/>
    <property type="match status" value="1"/>
</dbReference>
<evidence type="ECO:0000256" key="3">
    <source>
        <dbReference type="ARBA" id="ARBA00022448"/>
    </source>
</evidence>
<sequence>MRTEHAIIVRGLRKTYGGHAAVDGLDLSVARGEVFALLGPNGAGKTTTVEILEGFRRRDAGEVSVLGADPRDRDRAWRGRIGIVLQSTGEFEELTVTDVVHHFARYYPNPDDPEKVIERVGLGAKRGARAKVLSGGQRRRLDVALGVIGRPELLFLDEPTTGFDPQARREFWDLVRDLAAGGTTILLTTHYLDEAEALADRVGVIARGRLVEVATPATLGGRNTASARVRWLAPEGPQEAVTGTPARLVCQLVERFGGEVPELTVSRPSLEEIYLSMIGEDAR</sequence>
<dbReference type="GO" id="GO:0005524">
    <property type="term" value="F:ATP binding"/>
    <property type="evidence" value="ECO:0007669"/>
    <property type="project" value="UniProtKB-KW"/>
</dbReference>
<dbReference type="GO" id="GO:0046677">
    <property type="term" value="P:response to antibiotic"/>
    <property type="evidence" value="ECO:0007669"/>
    <property type="project" value="UniProtKB-KW"/>
</dbReference>
<keyword evidence="6 11" id="KW-0067">ATP-binding</keyword>
<keyword evidence="4" id="KW-1003">Cell membrane</keyword>
<dbReference type="SMART" id="SM00382">
    <property type="entry name" value="AAA"/>
    <property type="match status" value="1"/>
</dbReference>
<dbReference type="AlphaFoldDB" id="A0A9Q9IS72"/>
<dbReference type="Proteomes" id="UP001058003">
    <property type="component" value="Chromosome"/>
</dbReference>
<evidence type="ECO:0000256" key="1">
    <source>
        <dbReference type="ARBA" id="ARBA00004202"/>
    </source>
</evidence>
<dbReference type="InterPro" id="IPR003593">
    <property type="entry name" value="AAA+_ATPase"/>
</dbReference>
<evidence type="ECO:0000256" key="6">
    <source>
        <dbReference type="ARBA" id="ARBA00022840"/>
    </source>
</evidence>
<keyword evidence="9" id="KW-0046">Antibiotic resistance</keyword>
<dbReference type="InterPro" id="IPR017871">
    <property type="entry name" value="ABC_transporter-like_CS"/>
</dbReference>
<evidence type="ECO:0000256" key="4">
    <source>
        <dbReference type="ARBA" id="ARBA00022475"/>
    </source>
</evidence>
<dbReference type="FunFam" id="3.40.50.300:FF:000589">
    <property type="entry name" value="ABC transporter, ATP-binding subunit"/>
    <property type="match status" value="1"/>
</dbReference>
<dbReference type="PROSITE" id="PS00211">
    <property type="entry name" value="ABC_TRANSPORTER_1"/>
    <property type="match status" value="1"/>
</dbReference>
<dbReference type="PANTHER" id="PTHR42711:SF5">
    <property type="entry name" value="ABC TRANSPORTER ATP-BINDING PROTEIN NATA"/>
    <property type="match status" value="1"/>
</dbReference>
<evidence type="ECO:0000256" key="5">
    <source>
        <dbReference type="ARBA" id="ARBA00022741"/>
    </source>
</evidence>
<dbReference type="CDD" id="cd03230">
    <property type="entry name" value="ABC_DR_subfamily_A"/>
    <property type="match status" value="1"/>
</dbReference>
<protein>
    <submittedName>
        <fullName evidence="11">ABC transporter ATP-binding protein</fullName>
    </submittedName>
</protein>
<dbReference type="Pfam" id="PF00005">
    <property type="entry name" value="ABC_tran"/>
    <property type="match status" value="1"/>
</dbReference>
<evidence type="ECO:0000313" key="12">
    <source>
        <dbReference type="Proteomes" id="UP001058003"/>
    </source>
</evidence>
<dbReference type="PROSITE" id="PS50893">
    <property type="entry name" value="ABC_TRANSPORTER_2"/>
    <property type="match status" value="1"/>
</dbReference>
<reference evidence="11" key="1">
    <citation type="submission" date="2021-04" db="EMBL/GenBank/DDBJ databases">
        <title>Dactylosporangium aurantiacum NRRL B-8018 full assembly.</title>
        <authorList>
            <person name="Hartkoorn R.C."/>
            <person name="Beaudoing E."/>
            <person name="Hot D."/>
        </authorList>
    </citation>
    <scope>NUCLEOTIDE SEQUENCE</scope>
    <source>
        <strain evidence="11">NRRL B-8018</strain>
    </source>
</reference>
<evidence type="ECO:0000259" key="10">
    <source>
        <dbReference type="PROSITE" id="PS50893"/>
    </source>
</evidence>
<dbReference type="GO" id="GO:0005886">
    <property type="term" value="C:plasma membrane"/>
    <property type="evidence" value="ECO:0007669"/>
    <property type="project" value="UniProtKB-SubCell"/>
</dbReference>
<dbReference type="Gene3D" id="3.40.50.300">
    <property type="entry name" value="P-loop containing nucleotide triphosphate hydrolases"/>
    <property type="match status" value="1"/>
</dbReference>
<organism evidence="11 12">
    <name type="scientific">Dactylosporangium aurantiacum</name>
    <dbReference type="NCBI Taxonomy" id="35754"/>
    <lineage>
        <taxon>Bacteria</taxon>
        <taxon>Bacillati</taxon>
        <taxon>Actinomycetota</taxon>
        <taxon>Actinomycetes</taxon>
        <taxon>Micromonosporales</taxon>
        <taxon>Micromonosporaceae</taxon>
        <taxon>Dactylosporangium</taxon>
    </lineage>
</organism>
<comment type="similarity">
    <text evidence="2">Belongs to the ABC transporter superfamily.</text>
</comment>
<dbReference type="InterPro" id="IPR027417">
    <property type="entry name" value="P-loop_NTPase"/>
</dbReference>
<dbReference type="InterPro" id="IPR050763">
    <property type="entry name" value="ABC_transporter_ATP-binding"/>
</dbReference>
<keyword evidence="7" id="KW-1278">Translocase</keyword>
<evidence type="ECO:0000313" key="11">
    <source>
        <dbReference type="EMBL" id="UWZ58837.1"/>
    </source>
</evidence>
<dbReference type="InterPro" id="IPR003439">
    <property type="entry name" value="ABC_transporter-like_ATP-bd"/>
</dbReference>
<feature type="domain" description="ABC transporter" evidence="10">
    <location>
        <begin position="7"/>
        <end position="232"/>
    </location>
</feature>
<evidence type="ECO:0000256" key="7">
    <source>
        <dbReference type="ARBA" id="ARBA00022967"/>
    </source>
</evidence>
<keyword evidence="5" id="KW-0547">Nucleotide-binding</keyword>
<keyword evidence="12" id="KW-1185">Reference proteome</keyword>
<name>A0A9Q9IS72_9ACTN</name>